<evidence type="ECO:0000313" key="1">
    <source>
        <dbReference type="EMBL" id="ATC81481.1"/>
    </source>
</evidence>
<organism evidence="1 2">
    <name type="scientific">Pseudoalteromonas agarivorans DSM 14585</name>
    <dbReference type="NCBI Taxonomy" id="1312369"/>
    <lineage>
        <taxon>Bacteria</taxon>
        <taxon>Pseudomonadati</taxon>
        <taxon>Pseudomonadota</taxon>
        <taxon>Gammaproteobacteria</taxon>
        <taxon>Alteromonadales</taxon>
        <taxon>Pseudoalteromonadaceae</taxon>
        <taxon>Pseudoalteromonas</taxon>
    </lineage>
</organism>
<sequence length="57" mass="6600">MMAGMLRSILGKTIETISGYWNLRENFFMIDSLMPDFDWLTDGVILAPPITIKNRQH</sequence>
<protein>
    <submittedName>
        <fullName evidence="1">Uncharacterized protein</fullName>
    </submittedName>
</protein>
<keyword evidence="2" id="KW-1185">Reference proteome</keyword>
<dbReference type="EMBL" id="CP011011">
    <property type="protein sequence ID" value="ATC81481.1"/>
    <property type="molecule type" value="Genomic_DNA"/>
</dbReference>
<dbReference type="Proteomes" id="UP000217277">
    <property type="component" value="Chromosome I"/>
</dbReference>
<accession>A0ACA8DTL1</accession>
<proteinExistence type="predicted"/>
<reference evidence="1" key="1">
    <citation type="submission" date="2015-03" db="EMBL/GenBank/DDBJ databases">
        <authorList>
            <person name="Xie B.-B."/>
            <person name="Rong J.-C."/>
            <person name="Qin Q.-L."/>
            <person name="Zhang Y.-Z."/>
        </authorList>
    </citation>
    <scope>NUCLEOTIDE SEQUENCE</scope>
    <source>
        <strain evidence="1">DSM 14585</strain>
    </source>
</reference>
<name>A0ACA8DTL1_9GAMM</name>
<evidence type="ECO:0000313" key="2">
    <source>
        <dbReference type="Proteomes" id="UP000217277"/>
    </source>
</evidence>
<gene>
    <name evidence="1" type="ORF">PAGA_a1001</name>
</gene>